<dbReference type="InterPro" id="IPR004827">
    <property type="entry name" value="bZIP"/>
</dbReference>
<keyword evidence="5" id="KW-0539">Nucleus</keyword>
<feature type="region of interest" description="Disordered" evidence="6">
    <location>
        <begin position="33"/>
        <end position="107"/>
    </location>
</feature>
<dbReference type="AlphaFoldDB" id="A0A8S1IX59"/>
<evidence type="ECO:0000259" key="7">
    <source>
        <dbReference type="PROSITE" id="PS50217"/>
    </source>
</evidence>
<evidence type="ECO:0000256" key="2">
    <source>
        <dbReference type="ARBA" id="ARBA00023015"/>
    </source>
</evidence>
<evidence type="ECO:0000256" key="1">
    <source>
        <dbReference type="ARBA" id="ARBA00004123"/>
    </source>
</evidence>
<gene>
    <name evidence="8" type="ORF">OSTQU699_LOCUS3880</name>
</gene>
<dbReference type="CDD" id="cd14686">
    <property type="entry name" value="bZIP"/>
    <property type="match status" value="1"/>
</dbReference>
<dbReference type="GO" id="GO:0000977">
    <property type="term" value="F:RNA polymerase II transcription regulatory region sequence-specific DNA binding"/>
    <property type="evidence" value="ECO:0007669"/>
    <property type="project" value="TreeGrafter"/>
</dbReference>
<accession>A0A8S1IX59</accession>
<dbReference type="PANTHER" id="PTHR13044">
    <property type="entry name" value="ACTIVATING TRANSCRIPTION FACTOR ATF 4/5"/>
    <property type="match status" value="1"/>
</dbReference>
<keyword evidence="9" id="KW-1185">Reference proteome</keyword>
<protein>
    <recommendedName>
        <fullName evidence="7">BZIP domain-containing protein</fullName>
    </recommendedName>
</protein>
<name>A0A8S1IX59_9CHLO</name>
<sequence>MQLILLDALDSNVVGGMPSNWAAGLAGEAPGDTCRQAAARTPNPPTPRGDGAPLGSPGGRGAKGRWKSMAAGREPLDAKKRRKQESNRAAQQRFRARKVELEEAQKRRREELRKQLHKLQMQSAVLRNENEVLRVLLELPNVGQKSKGPGLHTPEVTA</sequence>
<keyword evidence="3" id="KW-0238">DNA-binding</keyword>
<dbReference type="PROSITE" id="PS00036">
    <property type="entry name" value="BZIP_BASIC"/>
    <property type="match status" value="1"/>
</dbReference>
<dbReference type="GO" id="GO:0001228">
    <property type="term" value="F:DNA-binding transcription activator activity, RNA polymerase II-specific"/>
    <property type="evidence" value="ECO:0007669"/>
    <property type="project" value="TreeGrafter"/>
</dbReference>
<keyword evidence="2" id="KW-0805">Transcription regulation</keyword>
<organism evidence="8 9">
    <name type="scientific">Ostreobium quekettii</name>
    <dbReference type="NCBI Taxonomy" id="121088"/>
    <lineage>
        <taxon>Eukaryota</taxon>
        <taxon>Viridiplantae</taxon>
        <taxon>Chlorophyta</taxon>
        <taxon>core chlorophytes</taxon>
        <taxon>Ulvophyceae</taxon>
        <taxon>TCBD clade</taxon>
        <taxon>Bryopsidales</taxon>
        <taxon>Ostreobineae</taxon>
        <taxon>Ostreobiaceae</taxon>
        <taxon>Ostreobium</taxon>
    </lineage>
</organism>
<dbReference type="EMBL" id="CAJHUC010000845">
    <property type="protein sequence ID" value="CAD7698519.1"/>
    <property type="molecule type" value="Genomic_DNA"/>
</dbReference>
<dbReference type="PANTHER" id="PTHR13044:SF14">
    <property type="entry name" value="CRYPTOCEPHAL, ISOFORM A"/>
    <property type="match status" value="1"/>
</dbReference>
<keyword evidence="4" id="KW-0804">Transcription</keyword>
<feature type="domain" description="BZIP" evidence="7">
    <location>
        <begin position="77"/>
        <end position="137"/>
    </location>
</feature>
<evidence type="ECO:0000313" key="9">
    <source>
        <dbReference type="Proteomes" id="UP000708148"/>
    </source>
</evidence>
<evidence type="ECO:0000256" key="5">
    <source>
        <dbReference type="ARBA" id="ARBA00023242"/>
    </source>
</evidence>
<comment type="caution">
    <text evidence="8">The sequence shown here is derived from an EMBL/GenBank/DDBJ whole genome shotgun (WGS) entry which is preliminary data.</text>
</comment>
<proteinExistence type="predicted"/>
<evidence type="ECO:0000313" key="8">
    <source>
        <dbReference type="EMBL" id="CAD7698519.1"/>
    </source>
</evidence>
<evidence type="ECO:0000256" key="6">
    <source>
        <dbReference type="SAM" id="MobiDB-lite"/>
    </source>
</evidence>
<dbReference type="PROSITE" id="PS50217">
    <property type="entry name" value="BZIP"/>
    <property type="match status" value="1"/>
</dbReference>
<dbReference type="Proteomes" id="UP000708148">
    <property type="component" value="Unassembled WGS sequence"/>
</dbReference>
<evidence type="ECO:0000256" key="4">
    <source>
        <dbReference type="ARBA" id="ARBA00023163"/>
    </source>
</evidence>
<comment type="subcellular location">
    <subcellularLocation>
        <location evidence="1">Nucleus</location>
    </subcellularLocation>
</comment>
<reference evidence="8" key="1">
    <citation type="submission" date="2020-12" db="EMBL/GenBank/DDBJ databases">
        <authorList>
            <person name="Iha C."/>
        </authorList>
    </citation>
    <scope>NUCLEOTIDE SEQUENCE</scope>
</reference>
<dbReference type="GO" id="GO:0005634">
    <property type="term" value="C:nucleus"/>
    <property type="evidence" value="ECO:0007669"/>
    <property type="project" value="UniProtKB-SubCell"/>
</dbReference>
<evidence type="ECO:0000256" key="3">
    <source>
        <dbReference type="ARBA" id="ARBA00023125"/>
    </source>
</evidence>
<feature type="compositionally biased region" description="Basic and acidic residues" evidence="6">
    <location>
        <begin position="97"/>
        <end position="107"/>
    </location>
</feature>